<keyword evidence="8 9" id="KW-0472">Membrane</keyword>
<dbReference type="AlphaFoldDB" id="A0A7W2YJ94"/>
<dbReference type="GO" id="GO:0015627">
    <property type="term" value="C:type II protein secretion system complex"/>
    <property type="evidence" value="ECO:0007669"/>
    <property type="project" value="UniProtKB-UniRule"/>
</dbReference>
<evidence type="ECO:0000256" key="6">
    <source>
        <dbReference type="ARBA" id="ARBA00022692"/>
    </source>
</evidence>
<reference evidence="11 12" key="1">
    <citation type="submission" date="2020-07" db="EMBL/GenBank/DDBJ databases">
        <title>Halieaceae bacterium, F7430, whole genome shotgun sequencing project.</title>
        <authorList>
            <person name="Jiang S."/>
            <person name="Liu Z.W."/>
            <person name="Du Z.J."/>
        </authorList>
    </citation>
    <scope>NUCLEOTIDE SEQUENCE [LARGE SCALE GENOMIC DNA]</scope>
    <source>
        <strain evidence="11 12">F7430</strain>
    </source>
</reference>
<evidence type="ECO:0000256" key="4">
    <source>
        <dbReference type="ARBA" id="ARBA00022481"/>
    </source>
</evidence>
<dbReference type="Gene3D" id="3.30.1300.30">
    <property type="entry name" value="GSPII I/J protein-like"/>
    <property type="match status" value="1"/>
</dbReference>
<evidence type="ECO:0000256" key="7">
    <source>
        <dbReference type="ARBA" id="ARBA00022989"/>
    </source>
</evidence>
<accession>A0A7W2YJ94</accession>
<name>A0A7W2YJ94_9GAMM</name>
<evidence type="ECO:0000313" key="12">
    <source>
        <dbReference type="Proteomes" id="UP000539350"/>
    </source>
</evidence>
<dbReference type="NCBIfam" id="TIGR01707">
    <property type="entry name" value="gspI"/>
    <property type="match status" value="1"/>
</dbReference>
<evidence type="ECO:0000256" key="5">
    <source>
        <dbReference type="ARBA" id="ARBA00022519"/>
    </source>
</evidence>
<keyword evidence="4 9" id="KW-0488">Methylation</keyword>
<gene>
    <name evidence="11" type="primary">gspI</name>
    <name evidence="11" type="ORF">H2508_07280</name>
</gene>
<comment type="PTM">
    <text evidence="9">Cleaved by prepilin peptidase.</text>
</comment>
<dbReference type="GO" id="GO:0005886">
    <property type="term" value="C:plasma membrane"/>
    <property type="evidence" value="ECO:0007669"/>
    <property type="project" value="UniProtKB-SubCell"/>
</dbReference>
<evidence type="ECO:0000256" key="2">
    <source>
        <dbReference type="ARBA" id="ARBA00008358"/>
    </source>
</evidence>
<evidence type="ECO:0000256" key="1">
    <source>
        <dbReference type="ARBA" id="ARBA00004377"/>
    </source>
</evidence>
<dbReference type="PANTHER" id="PTHR38779:SF2">
    <property type="entry name" value="TYPE II SECRETION SYSTEM PROTEIN I-RELATED"/>
    <property type="match status" value="1"/>
</dbReference>
<dbReference type="InterPro" id="IPR010052">
    <property type="entry name" value="T2SS_protein-GspI"/>
</dbReference>
<dbReference type="InterPro" id="IPR045584">
    <property type="entry name" value="Pilin-like"/>
</dbReference>
<keyword evidence="7 9" id="KW-1133">Transmembrane helix</keyword>
<dbReference type="SUPFAM" id="SSF54523">
    <property type="entry name" value="Pili subunits"/>
    <property type="match status" value="1"/>
</dbReference>
<dbReference type="InterPro" id="IPR012902">
    <property type="entry name" value="N_methyl_site"/>
</dbReference>
<keyword evidence="3" id="KW-1003">Cell membrane</keyword>
<feature type="domain" description="Type II secretion system protein GspI C-terminal" evidence="10">
    <location>
        <begin position="42"/>
        <end position="125"/>
    </location>
</feature>
<comment type="similarity">
    <text evidence="2 9">Belongs to the GSP I family.</text>
</comment>
<dbReference type="GO" id="GO:0015628">
    <property type="term" value="P:protein secretion by the type II secretion system"/>
    <property type="evidence" value="ECO:0007669"/>
    <property type="project" value="UniProtKB-UniRule"/>
</dbReference>
<feature type="transmembrane region" description="Helical" evidence="9">
    <location>
        <begin position="12"/>
        <end position="34"/>
    </location>
</feature>
<comment type="subunit">
    <text evidence="9">Type II secretion is composed of four main components: the outer membrane complex, the inner membrane complex, the cytoplasmic secretion ATPase and the periplasm-spanning pseudopilus.</text>
</comment>
<dbReference type="PANTHER" id="PTHR38779">
    <property type="entry name" value="TYPE II SECRETION SYSTEM PROTEIN I-RELATED"/>
    <property type="match status" value="1"/>
</dbReference>
<comment type="function">
    <text evidence="9">Component of the type II secretion system required for the energy-dependent secretion of extracellular factors such as proteases and toxins from the periplasm.</text>
</comment>
<dbReference type="Pfam" id="PF07963">
    <property type="entry name" value="N_methyl"/>
    <property type="match status" value="1"/>
</dbReference>
<dbReference type="Pfam" id="PF02501">
    <property type="entry name" value="T2SSI"/>
    <property type="match status" value="1"/>
</dbReference>
<organism evidence="11 12">
    <name type="scientific">Sediminihaliea albiluteola</name>
    <dbReference type="NCBI Taxonomy" id="2758564"/>
    <lineage>
        <taxon>Bacteria</taxon>
        <taxon>Pseudomonadati</taxon>
        <taxon>Pseudomonadota</taxon>
        <taxon>Gammaproteobacteria</taxon>
        <taxon>Cellvibrionales</taxon>
        <taxon>Halieaceae</taxon>
        <taxon>Sediminihaliea</taxon>
    </lineage>
</organism>
<evidence type="ECO:0000313" key="11">
    <source>
        <dbReference type="EMBL" id="MBA6412910.1"/>
    </source>
</evidence>
<comment type="subcellular location">
    <subcellularLocation>
        <location evidence="1 9">Cell inner membrane</location>
        <topology evidence="1 9">Single-pass membrane protein</topology>
    </subcellularLocation>
</comment>
<dbReference type="InterPro" id="IPR003413">
    <property type="entry name" value="T2SS_GspI_C"/>
</dbReference>
<keyword evidence="5 9" id="KW-0997">Cell inner membrane</keyword>
<proteinExistence type="inferred from homology"/>
<dbReference type="Proteomes" id="UP000539350">
    <property type="component" value="Unassembled WGS sequence"/>
</dbReference>
<evidence type="ECO:0000259" key="10">
    <source>
        <dbReference type="Pfam" id="PF02501"/>
    </source>
</evidence>
<dbReference type="RefSeq" id="WP_182171166.1">
    <property type="nucleotide sequence ID" value="NZ_JACFXU010000014.1"/>
</dbReference>
<keyword evidence="12" id="KW-1185">Reference proteome</keyword>
<evidence type="ECO:0000256" key="3">
    <source>
        <dbReference type="ARBA" id="ARBA00022475"/>
    </source>
</evidence>
<comment type="caution">
    <text evidence="11">The sequence shown here is derived from an EMBL/GenBank/DDBJ whole genome shotgun (WGS) entry which is preliminary data.</text>
</comment>
<protein>
    <recommendedName>
        <fullName evidence="9">Type II secretion system protein I</fullName>
        <shortName evidence="9">T2SS minor pseudopilin I</shortName>
    </recommendedName>
</protein>
<sequence>MLNKRGAGFTLVEVMVALAVVAIALPALVMSLYYQVDGTEHLRDKALAQMVASNKLAELRLLSQARQSLLKGSDNGQATLAGRQWSWRIESSETPVEAFFRVEITVRAGENVEQGPALYSLVAFMGADLDSEIGRQVPAEAGSAGS</sequence>
<evidence type="ECO:0000256" key="8">
    <source>
        <dbReference type="ARBA" id="ARBA00023136"/>
    </source>
</evidence>
<dbReference type="NCBIfam" id="TIGR02532">
    <property type="entry name" value="IV_pilin_GFxxxE"/>
    <property type="match status" value="1"/>
</dbReference>
<dbReference type="EMBL" id="JACFXU010000014">
    <property type="protein sequence ID" value="MBA6412910.1"/>
    <property type="molecule type" value="Genomic_DNA"/>
</dbReference>
<keyword evidence="6 9" id="KW-0812">Transmembrane</keyword>
<evidence type="ECO:0000256" key="9">
    <source>
        <dbReference type="RuleBase" id="RU368030"/>
    </source>
</evidence>